<evidence type="ECO:0000313" key="1">
    <source>
        <dbReference type="EMBL" id="OMJ93446.1"/>
    </source>
</evidence>
<dbReference type="EMBL" id="MPUH01000042">
    <property type="protein sequence ID" value="OMJ93446.1"/>
    <property type="molecule type" value="Genomic_DNA"/>
</dbReference>
<protein>
    <recommendedName>
        <fullName evidence="3">CKK domain-containing protein</fullName>
    </recommendedName>
</protein>
<sequence>MNKRCYIEHEDLHTLQNEESFEENYEDMINSYLSQRHIYSASLPLPSTTDSVIEQIQFENTQKLFRKESLKYQLKQQLLQLVKPPSPHNQEIERKLTIDLTDEIPENMIEIVEVTSSAEQSPTALKSLENKIENASADNMDTDEFTDLSIDISQEIKPSDIKIIPTMKNKFFPVSEIFKRNKSRMIKIVSCSKEFKGENKSLRKKACKIIENCPNKSYVIVFSPINKKKLGIFTIHNEKAVKILGDDLPDCIPLTKINKKFTFDFNERIFIENSQIVDGFDFSEELLS</sequence>
<dbReference type="Gene3D" id="3.10.20.360">
    <property type="entry name" value="CKK domain"/>
    <property type="match status" value="1"/>
</dbReference>
<dbReference type="Proteomes" id="UP000187209">
    <property type="component" value="Unassembled WGS sequence"/>
</dbReference>
<reference evidence="1 2" key="1">
    <citation type="submission" date="2016-11" db="EMBL/GenBank/DDBJ databases">
        <title>The macronuclear genome of Stentor coeruleus: a giant cell with tiny introns.</title>
        <authorList>
            <person name="Slabodnick M."/>
            <person name="Ruby J.G."/>
            <person name="Reiff S.B."/>
            <person name="Swart E.C."/>
            <person name="Gosai S."/>
            <person name="Prabakaran S."/>
            <person name="Witkowska E."/>
            <person name="Larue G.E."/>
            <person name="Fisher S."/>
            <person name="Freeman R.M."/>
            <person name="Gunawardena J."/>
            <person name="Chu W."/>
            <person name="Stover N.A."/>
            <person name="Gregory B.D."/>
            <person name="Nowacki M."/>
            <person name="Derisi J."/>
            <person name="Roy S.W."/>
            <person name="Marshall W.F."/>
            <person name="Sood P."/>
        </authorList>
    </citation>
    <scope>NUCLEOTIDE SEQUENCE [LARGE SCALE GENOMIC DNA]</scope>
    <source>
        <strain evidence="1">WM001</strain>
    </source>
</reference>
<accession>A0A1R2CWS7</accession>
<evidence type="ECO:0008006" key="3">
    <source>
        <dbReference type="Google" id="ProtNLM"/>
    </source>
</evidence>
<dbReference type="InterPro" id="IPR038209">
    <property type="entry name" value="CKK_dom_sf"/>
</dbReference>
<name>A0A1R2CWS7_9CILI</name>
<keyword evidence="2" id="KW-1185">Reference proteome</keyword>
<comment type="caution">
    <text evidence="1">The sequence shown here is derived from an EMBL/GenBank/DDBJ whole genome shotgun (WGS) entry which is preliminary data.</text>
</comment>
<evidence type="ECO:0000313" key="2">
    <source>
        <dbReference type="Proteomes" id="UP000187209"/>
    </source>
</evidence>
<dbReference type="AlphaFoldDB" id="A0A1R2CWS7"/>
<gene>
    <name evidence="1" type="ORF">SteCoe_3563</name>
</gene>
<organism evidence="1 2">
    <name type="scientific">Stentor coeruleus</name>
    <dbReference type="NCBI Taxonomy" id="5963"/>
    <lineage>
        <taxon>Eukaryota</taxon>
        <taxon>Sar</taxon>
        <taxon>Alveolata</taxon>
        <taxon>Ciliophora</taxon>
        <taxon>Postciliodesmatophora</taxon>
        <taxon>Heterotrichea</taxon>
        <taxon>Heterotrichida</taxon>
        <taxon>Stentoridae</taxon>
        <taxon>Stentor</taxon>
    </lineage>
</organism>
<proteinExistence type="predicted"/>